<dbReference type="STRING" id="1448315.A0A319CIR8"/>
<feature type="non-terminal residue" evidence="8">
    <location>
        <position position="1"/>
    </location>
</feature>
<dbReference type="Proteomes" id="UP000248340">
    <property type="component" value="Unassembled WGS sequence"/>
</dbReference>
<evidence type="ECO:0000256" key="2">
    <source>
        <dbReference type="ARBA" id="ARBA00007719"/>
    </source>
</evidence>
<evidence type="ECO:0000256" key="3">
    <source>
        <dbReference type="ARBA" id="ARBA00016573"/>
    </source>
</evidence>
<name>A0A319CIR8_9EURO</name>
<gene>
    <name evidence="8" type="ORF">BO82DRAFT_244542</name>
</gene>
<dbReference type="PANTHER" id="PTHR13072">
    <property type="entry name" value="DYNACTIN 6"/>
    <property type="match status" value="1"/>
</dbReference>
<evidence type="ECO:0000256" key="4">
    <source>
        <dbReference type="ARBA" id="ARBA00022490"/>
    </source>
</evidence>
<keyword evidence="9" id="KW-1185">Reference proteome</keyword>
<keyword evidence="5" id="KW-0206">Cytoskeleton</keyword>
<dbReference type="EMBL" id="KZ821685">
    <property type="protein sequence ID" value="PYH84239.1"/>
    <property type="molecule type" value="Genomic_DNA"/>
</dbReference>
<comment type="subcellular location">
    <subcellularLocation>
        <location evidence="1">Cytoplasm</location>
        <location evidence="1">Cytoskeleton</location>
    </subcellularLocation>
</comment>
<proteinExistence type="inferred from homology"/>
<dbReference type="InterPro" id="IPR027777">
    <property type="entry name" value="DCTN6"/>
</dbReference>
<feature type="compositionally biased region" description="Basic and acidic residues" evidence="7">
    <location>
        <begin position="187"/>
        <end position="197"/>
    </location>
</feature>
<organism evidence="8 9">
    <name type="scientific">Aspergillus uvarum CBS 121591</name>
    <dbReference type="NCBI Taxonomy" id="1448315"/>
    <lineage>
        <taxon>Eukaryota</taxon>
        <taxon>Fungi</taxon>
        <taxon>Dikarya</taxon>
        <taxon>Ascomycota</taxon>
        <taxon>Pezizomycotina</taxon>
        <taxon>Eurotiomycetes</taxon>
        <taxon>Eurotiomycetidae</taxon>
        <taxon>Eurotiales</taxon>
        <taxon>Aspergillaceae</taxon>
        <taxon>Aspergillus</taxon>
        <taxon>Aspergillus subgen. Circumdati</taxon>
    </lineage>
</organism>
<feature type="non-terminal residue" evidence="8">
    <location>
        <position position="229"/>
    </location>
</feature>
<comment type="similarity">
    <text evidence="2">Belongs to the dynactin subunits 5/6 family. Dynactin subunit 6 subfamily.</text>
</comment>
<dbReference type="AlphaFoldDB" id="A0A319CIR8"/>
<dbReference type="Gene3D" id="2.160.10.10">
    <property type="entry name" value="Hexapeptide repeat proteins"/>
    <property type="match status" value="1"/>
</dbReference>
<reference evidence="8 9" key="1">
    <citation type="submission" date="2016-12" db="EMBL/GenBank/DDBJ databases">
        <title>The genomes of Aspergillus section Nigri reveals drivers in fungal speciation.</title>
        <authorList>
            <consortium name="DOE Joint Genome Institute"/>
            <person name="Vesth T.C."/>
            <person name="Nybo J."/>
            <person name="Theobald S."/>
            <person name="Brandl J."/>
            <person name="Frisvad J.C."/>
            <person name="Nielsen K.F."/>
            <person name="Lyhne E.K."/>
            <person name="Kogle M.E."/>
            <person name="Kuo A."/>
            <person name="Riley R."/>
            <person name="Clum A."/>
            <person name="Nolan M."/>
            <person name="Lipzen A."/>
            <person name="Salamov A."/>
            <person name="Henrissat B."/>
            <person name="Wiebenga A."/>
            <person name="De Vries R.P."/>
            <person name="Grigoriev I.V."/>
            <person name="Mortensen U.H."/>
            <person name="Andersen M.R."/>
            <person name="Baker S.E."/>
        </authorList>
    </citation>
    <scope>NUCLEOTIDE SEQUENCE [LARGE SCALE GENOMIC DNA]</scope>
    <source>
        <strain evidence="8 9">CBS 121591</strain>
    </source>
</reference>
<dbReference type="RefSeq" id="XP_025494439.1">
    <property type="nucleotide sequence ID" value="XM_025630815.1"/>
</dbReference>
<feature type="region of interest" description="Disordered" evidence="7">
    <location>
        <begin position="177"/>
        <end position="204"/>
    </location>
</feature>
<dbReference type="GO" id="GO:0005869">
    <property type="term" value="C:dynactin complex"/>
    <property type="evidence" value="ECO:0007669"/>
    <property type="project" value="InterPro"/>
</dbReference>
<evidence type="ECO:0000313" key="9">
    <source>
        <dbReference type="Proteomes" id="UP000248340"/>
    </source>
</evidence>
<evidence type="ECO:0000313" key="8">
    <source>
        <dbReference type="EMBL" id="PYH84239.1"/>
    </source>
</evidence>
<dbReference type="PANTHER" id="PTHR13072:SF0">
    <property type="entry name" value="DYNACTIN SUBUNIT 6"/>
    <property type="match status" value="1"/>
</dbReference>
<evidence type="ECO:0000256" key="6">
    <source>
        <dbReference type="ARBA" id="ARBA00034687"/>
    </source>
</evidence>
<dbReference type="GeneID" id="37133556"/>
<dbReference type="OrthoDB" id="2355at2759"/>
<dbReference type="GO" id="GO:0070840">
    <property type="term" value="F:dynein complex binding"/>
    <property type="evidence" value="ECO:0007669"/>
    <property type="project" value="TreeGrafter"/>
</dbReference>
<evidence type="ECO:0000256" key="1">
    <source>
        <dbReference type="ARBA" id="ARBA00004245"/>
    </source>
</evidence>
<protein>
    <recommendedName>
        <fullName evidence="3">Dynactin subunit 6</fullName>
    </recommendedName>
</protein>
<evidence type="ECO:0000256" key="5">
    <source>
        <dbReference type="ARBA" id="ARBA00023212"/>
    </source>
</evidence>
<comment type="function">
    <text evidence="6">Part of the dynactin complex that activates the molecular motor dynein for ultra-processive transport along microtubules.</text>
</comment>
<dbReference type="SUPFAM" id="SSF51161">
    <property type="entry name" value="Trimeric LpxA-like enzymes"/>
    <property type="match status" value="1"/>
</dbReference>
<dbReference type="InterPro" id="IPR011004">
    <property type="entry name" value="Trimer_LpxA-like_sf"/>
</dbReference>
<sequence>PSNPASPTPTRPPLAIHPSAQISDTTIFQGTHPISIGAHTIIHPRARLYSHEGPILISNNCIISEKTVIGTPGPFPGASRPAPSTTAITTTTSEGTAAAAAAAAAALPIRISSRVTIGPAVSIAPGAHIHSGVVIDALAVINRRVDVGAHARVCAGCEVAAGTGVGEWVVVWGCGGGGGQRRRRRETRGLNKVDGGGEKPGNAPLEARTLEDARLMVLDLEREAVGRLL</sequence>
<keyword evidence="4" id="KW-0963">Cytoplasm</keyword>
<dbReference type="VEuPathDB" id="FungiDB:BO82DRAFT_244542"/>
<evidence type="ECO:0000256" key="7">
    <source>
        <dbReference type="SAM" id="MobiDB-lite"/>
    </source>
</evidence>
<accession>A0A319CIR8</accession>
<dbReference type="GO" id="GO:0007052">
    <property type="term" value="P:mitotic spindle organization"/>
    <property type="evidence" value="ECO:0007669"/>
    <property type="project" value="TreeGrafter"/>
</dbReference>